<keyword evidence="1" id="KW-0732">Signal</keyword>
<feature type="signal peptide" evidence="1">
    <location>
        <begin position="1"/>
        <end position="18"/>
    </location>
</feature>
<evidence type="ECO:0000313" key="3">
    <source>
        <dbReference type="WBParaSite" id="MBELARI_LOCUS12219"/>
    </source>
</evidence>
<dbReference type="InterPro" id="IPR035126">
    <property type="entry name" value="SCVP"/>
</dbReference>
<dbReference type="Pfam" id="PF17619">
    <property type="entry name" value="SCVP"/>
    <property type="match status" value="1"/>
</dbReference>
<name>A0AAF3EE37_9BILA</name>
<evidence type="ECO:0000313" key="2">
    <source>
        <dbReference type="Proteomes" id="UP000887575"/>
    </source>
</evidence>
<reference evidence="3" key="1">
    <citation type="submission" date="2024-02" db="UniProtKB">
        <authorList>
            <consortium name="WormBaseParasite"/>
        </authorList>
    </citation>
    <scope>IDENTIFICATION</scope>
</reference>
<protein>
    <submittedName>
        <fullName evidence="3">Uncharacterized protein</fullName>
    </submittedName>
</protein>
<dbReference type="WBParaSite" id="MBELARI_LOCUS12219">
    <property type="protein sequence ID" value="MBELARI_LOCUS12219"/>
    <property type="gene ID" value="MBELARI_LOCUS12219"/>
</dbReference>
<evidence type="ECO:0000256" key="1">
    <source>
        <dbReference type="SAM" id="SignalP"/>
    </source>
</evidence>
<dbReference type="Proteomes" id="UP000887575">
    <property type="component" value="Unassembled WGS sequence"/>
</dbReference>
<feature type="chain" id="PRO_5042221311" evidence="1">
    <location>
        <begin position="19"/>
        <end position="134"/>
    </location>
</feature>
<keyword evidence="2" id="KW-1185">Reference proteome</keyword>
<organism evidence="2 3">
    <name type="scientific">Mesorhabditis belari</name>
    <dbReference type="NCBI Taxonomy" id="2138241"/>
    <lineage>
        <taxon>Eukaryota</taxon>
        <taxon>Metazoa</taxon>
        <taxon>Ecdysozoa</taxon>
        <taxon>Nematoda</taxon>
        <taxon>Chromadorea</taxon>
        <taxon>Rhabditida</taxon>
        <taxon>Rhabditina</taxon>
        <taxon>Rhabditomorpha</taxon>
        <taxon>Rhabditoidea</taxon>
        <taxon>Rhabditidae</taxon>
        <taxon>Mesorhabditinae</taxon>
        <taxon>Mesorhabditis</taxon>
    </lineage>
</organism>
<proteinExistence type="predicted"/>
<sequence length="134" mass="14554">MSLTHLVCLLSLLCLIETRSLLKSKQRAPADSKVFVLLRTTMPYDQTQGVGFVQAVKGGLTSAAKSGKVKVDRIEAVNLSGAMTAKLGVSINDKVSCTQVEKFARNAVKQNMALHSAIITCRNEKPKRILRGKI</sequence>
<dbReference type="AlphaFoldDB" id="A0AAF3EE37"/>
<accession>A0AAF3EE37</accession>